<keyword evidence="4" id="KW-1185">Reference proteome</keyword>
<dbReference type="STRING" id="1344416.A0A139B181"/>
<reference evidence="3 4" key="1">
    <citation type="journal article" date="2015" name="Genome Biol. Evol.">
        <title>Phylogenomic analyses indicate that early fungi evolved digesting cell walls of algal ancestors of land plants.</title>
        <authorList>
            <person name="Chang Y."/>
            <person name="Wang S."/>
            <person name="Sekimoto S."/>
            <person name="Aerts A.L."/>
            <person name="Choi C."/>
            <person name="Clum A."/>
            <person name="LaButti K.M."/>
            <person name="Lindquist E.A."/>
            <person name="Yee Ngan C."/>
            <person name="Ohm R.A."/>
            <person name="Salamov A.A."/>
            <person name="Grigoriev I.V."/>
            <person name="Spatafora J.W."/>
            <person name="Berbee M.L."/>
        </authorList>
    </citation>
    <scope>NUCLEOTIDE SEQUENCE [LARGE SCALE GENOMIC DNA]</scope>
    <source>
        <strain evidence="3 4">JEL478</strain>
    </source>
</reference>
<dbReference type="PANTHER" id="PTHR48081">
    <property type="entry name" value="AB HYDROLASE SUPERFAMILY PROTEIN C4A8.06C"/>
    <property type="match status" value="1"/>
</dbReference>
<feature type="domain" description="Alpha/beta hydrolase fold-3" evidence="2">
    <location>
        <begin position="95"/>
        <end position="303"/>
    </location>
</feature>
<evidence type="ECO:0000256" key="1">
    <source>
        <dbReference type="ARBA" id="ARBA00022801"/>
    </source>
</evidence>
<sequence>MTVSPRTPESWSPEYAAAVARRRAMGLDPSIKTVQDWRRAADASPTFPTPANVKITPTEIPRAPVPQLDESSTASGSLPAEWVEPVDAAPDAPVLLYAHGGWYCIGSPRTHRAITTNMAARGVRVLSLDYRLADENPFPAPLVDAISAFRYVLGQGIPASRIFLGGNSAGGNLTLVTAIYLRDQTTLPQLAGLLPIGPWTDLTCSSPTMHLGDEFEADTIARGPEGTAMVTKAYCPDISKRSHPLVSPLFDDPVPGKPLPPTLALYSTLDRLFGEDAAYALLRNDAGENVSVDVYVEQVHVFQNAPDLPQSQICFDRMSSFITSVSSGPALPAAAAELKVILPDGSVMPADAYGGFRLFRSELAGWTARAGLREKGKGDEKALERYDRAMSGPVGA</sequence>
<dbReference type="PANTHER" id="PTHR48081:SF8">
    <property type="entry name" value="ALPHA_BETA HYDROLASE FOLD-3 DOMAIN-CONTAINING PROTEIN-RELATED"/>
    <property type="match status" value="1"/>
</dbReference>
<keyword evidence="1" id="KW-0378">Hydrolase</keyword>
<gene>
    <name evidence="3" type="ORF">M427DRAFT_50800</name>
</gene>
<accession>A0A139B181</accession>
<dbReference type="SUPFAM" id="SSF53474">
    <property type="entry name" value="alpha/beta-Hydrolases"/>
    <property type="match status" value="1"/>
</dbReference>
<dbReference type="Pfam" id="PF07859">
    <property type="entry name" value="Abhydrolase_3"/>
    <property type="match status" value="1"/>
</dbReference>
<dbReference type="EMBL" id="KQ965731">
    <property type="protein sequence ID" value="KXS22485.1"/>
    <property type="molecule type" value="Genomic_DNA"/>
</dbReference>
<evidence type="ECO:0000313" key="4">
    <source>
        <dbReference type="Proteomes" id="UP000070544"/>
    </source>
</evidence>
<evidence type="ECO:0000259" key="2">
    <source>
        <dbReference type="Pfam" id="PF07859"/>
    </source>
</evidence>
<evidence type="ECO:0000313" key="3">
    <source>
        <dbReference type="EMBL" id="KXS22485.1"/>
    </source>
</evidence>
<dbReference type="GO" id="GO:0016787">
    <property type="term" value="F:hydrolase activity"/>
    <property type="evidence" value="ECO:0007669"/>
    <property type="project" value="UniProtKB-KW"/>
</dbReference>
<name>A0A139B181_GONPJ</name>
<dbReference type="InterPro" id="IPR050300">
    <property type="entry name" value="GDXG_lipolytic_enzyme"/>
</dbReference>
<proteinExistence type="predicted"/>
<organism evidence="3 4">
    <name type="scientific">Gonapodya prolifera (strain JEL478)</name>
    <name type="common">Monoblepharis prolifera</name>
    <dbReference type="NCBI Taxonomy" id="1344416"/>
    <lineage>
        <taxon>Eukaryota</taxon>
        <taxon>Fungi</taxon>
        <taxon>Fungi incertae sedis</taxon>
        <taxon>Chytridiomycota</taxon>
        <taxon>Chytridiomycota incertae sedis</taxon>
        <taxon>Monoblepharidomycetes</taxon>
        <taxon>Monoblepharidales</taxon>
        <taxon>Gonapodyaceae</taxon>
        <taxon>Gonapodya</taxon>
    </lineage>
</organism>
<protein>
    <recommendedName>
        <fullName evidence="2">Alpha/beta hydrolase fold-3 domain-containing protein</fullName>
    </recommendedName>
</protein>
<dbReference type="InterPro" id="IPR013094">
    <property type="entry name" value="AB_hydrolase_3"/>
</dbReference>
<dbReference type="AlphaFoldDB" id="A0A139B181"/>
<dbReference type="Proteomes" id="UP000070544">
    <property type="component" value="Unassembled WGS sequence"/>
</dbReference>
<dbReference type="InterPro" id="IPR029058">
    <property type="entry name" value="AB_hydrolase_fold"/>
</dbReference>
<dbReference type="OrthoDB" id="408631at2759"/>
<dbReference type="Gene3D" id="3.40.50.1820">
    <property type="entry name" value="alpha/beta hydrolase"/>
    <property type="match status" value="1"/>
</dbReference>